<dbReference type="AlphaFoldDB" id="A0A1B3XRH4"/>
<dbReference type="Proteomes" id="UP000077926">
    <property type="component" value="Chromosome"/>
</dbReference>
<accession>A0A1B3XRH4</accession>
<dbReference type="Gene3D" id="2.60.120.380">
    <property type="match status" value="2"/>
</dbReference>
<evidence type="ECO:0000256" key="1">
    <source>
        <dbReference type="SAM" id="MobiDB-lite"/>
    </source>
</evidence>
<evidence type="ECO:0000313" key="2">
    <source>
        <dbReference type="EMBL" id="AOH55830.1"/>
    </source>
</evidence>
<name>A0A1B3XRH4_9BACI</name>
<reference evidence="2 3" key="1">
    <citation type="submission" date="2016-08" db="EMBL/GenBank/DDBJ databases">
        <title>Complete genome sequence of Bacillus muralis G25-68, a strain with toxicity to nematodes.</title>
        <authorList>
            <person name="Zheng Z."/>
        </authorList>
    </citation>
    <scope>NUCLEOTIDE SEQUENCE [LARGE SCALE GENOMIC DNA]</scope>
    <source>
        <strain evidence="2 3">G25-68</strain>
    </source>
</reference>
<dbReference type="OrthoDB" id="2838029at2"/>
<dbReference type="KEGG" id="bmur:ABE28_015820"/>
<keyword evidence="3" id="KW-1185">Reference proteome</keyword>
<organism evidence="2 3">
    <name type="scientific">Peribacillus muralis</name>
    <dbReference type="NCBI Taxonomy" id="264697"/>
    <lineage>
        <taxon>Bacteria</taxon>
        <taxon>Bacillati</taxon>
        <taxon>Bacillota</taxon>
        <taxon>Bacilli</taxon>
        <taxon>Bacillales</taxon>
        <taxon>Bacillaceae</taxon>
        <taxon>Peribacillus</taxon>
    </lineage>
</organism>
<protein>
    <submittedName>
        <fullName evidence="2">Uncharacterized protein</fullName>
    </submittedName>
</protein>
<feature type="compositionally biased region" description="Basic and acidic residues" evidence="1">
    <location>
        <begin position="415"/>
        <end position="430"/>
    </location>
</feature>
<dbReference type="STRING" id="264697.ABE28_015820"/>
<dbReference type="RefSeq" id="WP_064463576.1">
    <property type="nucleotide sequence ID" value="NZ_CP017080.1"/>
</dbReference>
<feature type="region of interest" description="Disordered" evidence="1">
    <location>
        <begin position="408"/>
        <end position="430"/>
    </location>
</feature>
<evidence type="ECO:0000313" key="3">
    <source>
        <dbReference type="Proteomes" id="UP000077926"/>
    </source>
</evidence>
<gene>
    <name evidence="2" type="ORF">ABE28_015820</name>
</gene>
<dbReference type="EMBL" id="CP017080">
    <property type="protein sequence ID" value="AOH55830.1"/>
    <property type="molecule type" value="Genomic_DNA"/>
</dbReference>
<sequence>MVRIRELSQGVLGLGIVILLLTLAVNTEAHAPLNGQVNTMYKGALASSKDKKVYKAVLPEAGVVTLSIKRNAKASWEGTIQNDKGTNYTHVYTGSQNGSSSFEEVKVGLPKGTYHIVISDNGAATKVPFQFSVKYTKDDHFEQESNDTLEAANAIRLNETWRGVISTSDDRDAFKFNVPQNGHVVMSVKQQAETNWHAVIQDRSGKKYGELYTSEKPAITPYLKKGSYYMVMENAENTIDAPYQFTLSDTSPAVKAAQISVSNETGKPDDIKLSGMKKGTIIKVYDEKSRGKMVGKATAAGTSLTVKVKQLGKKSGNIYVSATQSPLRESVLVARAYQGEISDPLKKAQVKVVNNKGKADIVKVSGVTKGDVIKVYGGKGAVLAKATAKGKVENVSIKQLGKQSGKLSMTVTKHGQRESARLAVPYDKEK</sequence>
<proteinExistence type="predicted"/>
<dbReference type="SUPFAM" id="SSF89260">
    <property type="entry name" value="Collagen-binding domain"/>
    <property type="match status" value="1"/>
</dbReference>